<keyword evidence="10" id="KW-1185">Reference proteome</keyword>
<protein>
    <recommendedName>
        <fullName evidence="3">Protein phosphatase methylesterase 1</fullName>
        <ecNumber evidence="2">3.1.1.89</ecNumber>
    </recommendedName>
</protein>
<feature type="region of interest" description="Disordered" evidence="7">
    <location>
        <begin position="1"/>
        <end position="37"/>
    </location>
</feature>
<dbReference type="InterPro" id="IPR016812">
    <property type="entry name" value="PPase_methylesterase_euk"/>
</dbReference>
<evidence type="ECO:0000259" key="8">
    <source>
        <dbReference type="Pfam" id="PF12697"/>
    </source>
</evidence>
<dbReference type="Gene3D" id="3.40.50.1820">
    <property type="entry name" value="alpha/beta hydrolase"/>
    <property type="match status" value="1"/>
</dbReference>
<evidence type="ECO:0000313" key="10">
    <source>
        <dbReference type="Proteomes" id="UP000780801"/>
    </source>
</evidence>
<dbReference type="OrthoDB" id="194865at2759"/>
<dbReference type="PANTHER" id="PTHR14189:SF0">
    <property type="entry name" value="PROTEIN PHOSPHATASE METHYLESTERASE 1"/>
    <property type="match status" value="1"/>
</dbReference>
<accession>A0A9P6KB60</accession>
<feature type="domain" description="AB hydrolase-1" evidence="8">
    <location>
        <begin position="131"/>
        <end position="347"/>
    </location>
</feature>
<dbReference type="GO" id="GO:0051723">
    <property type="term" value="F:protein methylesterase activity"/>
    <property type="evidence" value="ECO:0007669"/>
    <property type="project" value="UniProtKB-EC"/>
</dbReference>
<sequence>MSENLFRSMYKGRPPPLPPLFDDTDQGDEGQDHEIHEQDLEISALRIDPLNPSPAVHPSLSSQYKLPSRPGQKGLKNRYAPVEWNEYFDQKRQILVACGSDGQDTSDSTKDDSEATFTVYEMCGKPGAPLFVFHHGAGLNGLSFALAAKEIKKLAGDEVSVLSYDARGHGETTSTDELNLSLDRLAKDLRNVILAVIGEQTPEILLVGHSMGGAVISEAASRGMIPHLVGVAVLDIVEGVAIETLANMDGWLKRRPTLFRSLDQVIQWGVRSGTVRNLESARVSCPPLVTPAKESNTDSPIYVWRTDLAASEQYWKGWFTGLTQKFLSAKAGRLLILAGTDRLDTEMTIAQMQG</sequence>
<gene>
    <name evidence="9" type="ORF">BGW38_005769</name>
</gene>
<dbReference type="PIRSF" id="PIRSF022950">
    <property type="entry name" value="PPase_methylesterase_euk"/>
    <property type="match status" value="1"/>
</dbReference>
<dbReference type="AlphaFoldDB" id="A0A9P6KB60"/>
<feature type="region of interest" description="Disordered" evidence="7">
    <location>
        <begin position="51"/>
        <end position="73"/>
    </location>
</feature>
<evidence type="ECO:0000256" key="7">
    <source>
        <dbReference type="SAM" id="MobiDB-lite"/>
    </source>
</evidence>
<evidence type="ECO:0000256" key="6">
    <source>
        <dbReference type="ARBA" id="ARBA00049203"/>
    </source>
</evidence>
<evidence type="ECO:0000256" key="1">
    <source>
        <dbReference type="ARBA" id="ARBA00008645"/>
    </source>
</evidence>
<dbReference type="InterPro" id="IPR000073">
    <property type="entry name" value="AB_hydrolase_1"/>
</dbReference>
<evidence type="ECO:0000256" key="2">
    <source>
        <dbReference type="ARBA" id="ARBA00013111"/>
    </source>
</evidence>
<dbReference type="EMBL" id="JAABOA010003665">
    <property type="protein sequence ID" value="KAF9578426.1"/>
    <property type="molecule type" value="Genomic_DNA"/>
</dbReference>
<comment type="catalytic activity">
    <reaction evidence="6">
        <text>[phosphatase 2A protein]-C-terminal L-leucine methyl ester + H2O = [phosphatase 2A protein]-C-terminal L-leucine + methanol + H(+)</text>
        <dbReference type="Rhea" id="RHEA:48548"/>
        <dbReference type="Rhea" id="RHEA-COMP:12134"/>
        <dbReference type="Rhea" id="RHEA-COMP:12135"/>
        <dbReference type="ChEBI" id="CHEBI:15377"/>
        <dbReference type="ChEBI" id="CHEBI:15378"/>
        <dbReference type="ChEBI" id="CHEBI:17790"/>
        <dbReference type="ChEBI" id="CHEBI:90516"/>
        <dbReference type="ChEBI" id="CHEBI:90517"/>
        <dbReference type="EC" id="3.1.1.89"/>
    </reaction>
</comment>
<comment type="caution">
    <text evidence="9">The sequence shown here is derived from an EMBL/GenBank/DDBJ whole genome shotgun (WGS) entry which is preliminary data.</text>
</comment>
<dbReference type="Proteomes" id="UP000780801">
    <property type="component" value="Unassembled WGS sequence"/>
</dbReference>
<dbReference type="EC" id="3.1.1.89" evidence="2"/>
<evidence type="ECO:0000256" key="3">
    <source>
        <dbReference type="ARBA" id="ARBA00020672"/>
    </source>
</evidence>
<dbReference type="Pfam" id="PF12697">
    <property type="entry name" value="Abhydrolase_6"/>
    <property type="match status" value="1"/>
</dbReference>
<evidence type="ECO:0000256" key="5">
    <source>
        <dbReference type="ARBA" id="ARBA00022801"/>
    </source>
</evidence>
<comment type="similarity">
    <text evidence="1">Belongs to the AB hydrolase superfamily.</text>
</comment>
<dbReference type="InterPro" id="IPR029058">
    <property type="entry name" value="AB_hydrolase_fold"/>
</dbReference>
<feature type="non-terminal residue" evidence="9">
    <location>
        <position position="354"/>
    </location>
</feature>
<evidence type="ECO:0000256" key="4">
    <source>
        <dbReference type="ARBA" id="ARBA00022487"/>
    </source>
</evidence>
<reference evidence="9" key="1">
    <citation type="journal article" date="2020" name="Fungal Divers.">
        <title>Resolving the Mortierellaceae phylogeny through synthesis of multi-gene phylogenetics and phylogenomics.</title>
        <authorList>
            <person name="Vandepol N."/>
            <person name="Liber J."/>
            <person name="Desiro A."/>
            <person name="Na H."/>
            <person name="Kennedy M."/>
            <person name="Barry K."/>
            <person name="Grigoriev I.V."/>
            <person name="Miller A.N."/>
            <person name="O'Donnell K."/>
            <person name="Stajich J.E."/>
            <person name="Bonito G."/>
        </authorList>
    </citation>
    <scope>NUCLEOTIDE SEQUENCE</scope>
    <source>
        <strain evidence="9">KOD1015</strain>
    </source>
</reference>
<dbReference type="SUPFAM" id="SSF53474">
    <property type="entry name" value="alpha/beta-Hydrolases"/>
    <property type="match status" value="1"/>
</dbReference>
<organism evidence="9 10">
    <name type="scientific">Lunasporangiospora selenospora</name>
    <dbReference type="NCBI Taxonomy" id="979761"/>
    <lineage>
        <taxon>Eukaryota</taxon>
        <taxon>Fungi</taxon>
        <taxon>Fungi incertae sedis</taxon>
        <taxon>Mucoromycota</taxon>
        <taxon>Mortierellomycotina</taxon>
        <taxon>Mortierellomycetes</taxon>
        <taxon>Mortierellales</taxon>
        <taxon>Mortierellaceae</taxon>
        <taxon>Lunasporangiospora</taxon>
    </lineage>
</organism>
<dbReference type="PANTHER" id="PTHR14189">
    <property type="entry name" value="PROTEIN PHOSPHATASE METHYLESTERASE-1 RELATED"/>
    <property type="match status" value="1"/>
</dbReference>
<evidence type="ECO:0000313" key="9">
    <source>
        <dbReference type="EMBL" id="KAF9578426.1"/>
    </source>
</evidence>
<name>A0A9P6KB60_9FUNG</name>
<keyword evidence="4" id="KW-0719">Serine esterase</keyword>
<proteinExistence type="inferred from homology"/>
<keyword evidence="5" id="KW-0378">Hydrolase</keyword>